<dbReference type="OrthoDB" id="1151541at2"/>
<evidence type="ECO:0000313" key="1">
    <source>
        <dbReference type="EMBL" id="VVE41674.1"/>
    </source>
</evidence>
<keyword evidence="2" id="KW-1185">Reference proteome</keyword>
<name>A0A5E4XZ62_9BURK</name>
<dbReference type="RefSeq" id="WP_150698892.1">
    <property type="nucleotide sequence ID" value="NZ_CABPRZ010000020.1"/>
</dbReference>
<reference evidence="1 2" key="1">
    <citation type="submission" date="2019-08" db="EMBL/GenBank/DDBJ databases">
        <authorList>
            <person name="Peeters C."/>
        </authorList>
    </citation>
    <scope>NUCLEOTIDE SEQUENCE [LARGE SCALE GENOMIC DNA]</scope>
    <source>
        <strain evidence="1 2">LMG 30175</strain>
    </source>
</reference>
<proteinExistence type="predicted"/>
<accession>A0A5E4XZ62</accession>
<dbReference type="EMBL" id="CABPRZ010000020">
    <property type="protein sequence ID" value="VVE41674.1"/>
    <property type="molecule type" value="Genomic_DNA"/>
</dbReference>
<organism evidence="1 2">
    <name type="scientific">Pandoraea terrae</name>
    <dbReference type="NCBI Taxonomy" id="1537710"/>
    <lineage>
        <taxon>Bacteria</taxon>
        <taxon>Pseudomonadati</taxon>
        <taxon>Pseudomonadota</taxon>
        <taxon>Betaproteobacteria</taxon>
        <taxon>Burkholderiales</taxon>
        <taxon>Burkholderiaceae</taxon>
        <taxon>Pandoraea</taxon>
    </lineage>
</organism>
<protein>
    <submittedName>
        <fullName evidence="1">Uncharacterized protein</fullName>
    </submittedName>
</protein>
<gene>
    <name evidence="1" type="ORF">PTE30175_04094</name>
</gene>
<evidence type="ECO:0000313" key="2">
    <source>
        <dbReference type="Proteomes" id="UP000414233"/>
    </source>
</evidence>
<dbReference type="Proteomes" id="UP000414233">
    <property type="component" value="Unassembled WGS sequence"/>
</dbReference>
<sequence>MKKNYANLIRQLLMSEGYQQSIEDIHVHHKNVKNEARYRDALLKEINKQHGAQGLVAYAEVERVDLVLADRESSDRVRIEFKYQYTFDMAYPVASKVDEFDALRARVAEGGRGVAELIVADCDACDFFVLIVQDRTGHPASGKLAGDVDAAFIEEQRRMDREFGPGSDRNKKAWLEPTQKLLDSICQVYGGRQLDPVELVVGDATDPLTSHFFVLDMTGRCAKAA</sequence>
<dbReference type="AlphaFoldDB" id="A0A5E4XZ62"/>